<keyword evidence="1" id="KW-0732">Signal</keyword>
<feature type="signal peptide" evidence="1">
    <location>
        <begin position="1"/>
        <end position="19"/>
    </location>
</feature>
<dbReference type="EMBL" id="JAQLOI010000003">
    <property type="protein sequence ID" value="MDB1125083.1"/>
    <property type="molecule type" value="Genomic_DNA"/>
</dbReference>
<dbReference type="Gene3D" id="3.40.190.10">
    <property type="entry name" value="Periplasmic binding protein-like II"/>
    <property type="match status" value="1"/>
</dbReference>
<dbReference type="Proteomes" id="UP001210678">
    <property type="component" value="Unassembled WGS sequence"/>
</dbReference>
<comment type="caution">
    <text evidence="2">The sequence shown here is derived from an EMBL/GenBank/DDBJ whole genome shotgun (WGS) entry which is preliminary data.</text>
</comment>
<evidence type="ECO:0008006" key="4">
    <source>
        <dbReference type="Google" id="ProtNLM"/>
    </source>
</evidence>
<dbReference type="RefSeq" id="WP_272138467.1">
    <property type="nucleotide sequence ID" value="NZ_JAQLOI010000003.1"/>
</dbReference>
<evidence type="ECO:0000256" key="1">
    <source>
        <dbReference type="SAM" id="SignalP"/>
    </source>
</evidence>
<gene>
    <name evidence="2" type="ORF">PGX00_16120</name>
</gene>
<evidence type="ECO:0000313" key="2">
    <source>
        <dbReference type="EMBL" id="MDB1125083.1"/>
    </source>
</evidence>
<organism evidence="2 3">
    <name type="scientific">Vibrio algarum</name>
    <dbReference type="NCBI Taxonomy" id="3020714"/>
    <lineage>
        <taxon>Bacteria</taxon>
        <taxon>Pseudomonadati</taxon>
        <taxon>Pseudomonadota</taxon>
        <taxon>Gammaproteobacteria</taxon>
        <taxon>Vibrionales</taxon>
        <taxon>Vibrionaceae</taxon>
        <taxon>Vibrio</taxon>
    </lineage>
</organism>
<feature type="chain" id="PRO_5046075678" description="Solute-binding protein family 3/N-terminal domain-containing protein" evidence="1">
    <location>
        <begin position="20"/>
        <end position="85"/>
    </location>
</feature>
<protein>
    <recommendedName>
        <fullName evidence="4">Solute-binding protein family 3/N-terminal domain-containing protein</fullName>
    </recommendedName>
</protein>
<accession>A0ABT4YVR4</accession>
<keyword evidence="3" id="KW-1185">Reference proteome</keyword>
<dbReference type="SUPFAM" id="SSF53850">
    <property type="entry name" value="Periplasmic binding protein-like II"/>
    <property type="match status" value="1"/>
</dbReference>
<proteinExistence type="predicted"/>
<sequence length="85" mass="9443">MKHVSFLVLSLIMSANAIAETYLFVGTSFPNILEEKQDGESYGLGYDIAEKIAHRLGHEIKVEMYPFKRALKMIELGDADGLIGP</sequence>
<name>A0ABT4YVR4_9VIBR</name>
<evidence type="ECO:0000313" key="3">
    <source>
        <dbReference type="Proteomes" id="UP001210678"/>
    </source>
</evidence>
<reference evidence="2 3" key="1">
    <citation type="submission" date="2023-01" db="EMBL/GenBank/DDBJ databases">
        <title>Vibrio sp. KJ40-1 sp.nov, isolated from marine algae.</title>
        <authorList>
            <person name="Butt M."/>
            <person name="Kim J.M.J."/>
            <person name="Jeon C.O.C."/>
        </authorList>
    </citation>
    <scope>NUCLEOTIDE SEQUENCE [LARGE SCALE GENOMIC DNA]</scope>
    <source>
        <strain evidence="2 3">KJ40-1</strain>
    </source>
</reference>